<protein>
    <submittedName>
        <fullName evidence="2">Uncharacterized protein</fullName>
    </submittedName>
</protein>
<accession>A0AAN8XLD2</accession>
<evidence type="ECO:0000313" key="3">
    <source>
        <dbReference type="Proteomes" id="UP001372834"/>
    </source>
</evidence>
<dbReference type="AlphaFoldDB" id="A0AAN8XLD2"/>
<evidence type="ECO:0000313" key="2">
    <source>
        <dbReference type="EMBL" id="KAK6642595.1"/>
    </source>
</evidence>
<name>A0AAN8XLD2_POLSC</name>
<evidence type="ECO:0000256" key="1">
    <source>
        <dbReference type="SAM" id="MobiDB-lite"/>
    </source>
</evidence>
<feature type="region of interest" description="Disordered" evidence="1">
    <location>
        <begin position="50"/>
        <end position="97"/>
    </location>
</feature>
<comment type="caution">
    <text evidence="2">The sequence shown here is derived from an EMBL/GenBank/DDBJ whole genome shotgun (WGS) entry which is preliminary data.</text>
</comment>
<gene>
    <name evidence="2" type="ORF">RUM43_004097</name>
</gene>
<proteinExistence type="predicted"/>
<dbReference type="Proteomes" id="UP001372834">
    <property type="component" value="Unassembled WGS sequence"/>
</dbReference>
<sequence>MYLATRVALNYLTDGNIPDTREPSVHEIYPVGKKQKKVCEKSEKLPPNKLKGCFNNLLPDTKQTRRKTNSQKDRKSPVTGGEEQSIFDLEETMGIHP</sequence>
<reference evidence="2 3" key="1">
    <citation type="submission" date="2023-10" db="EMBL/GenBank/DDBJ databases">
        <title>Genomes of two closely related lineages of the louse Polyplax serrata with different host specificities.</title>
        <authorList>
            <person name="Martinu J."/>
            <person name="Tarabai H."/>
            <person name="Stefka J."/>
            <person name="Hypsa V."/>
        </authorList>
    </citation>
    <scope>NUCLEOTIDE SEQUENCE [LARGE SCALE GENOMIC DNA]</scope>
    <source>
        <strain evidence="2">HR10_N</strain>
    </source>
</reference>
<organism evidence="2 3">
    <name type="scientific">Polyplax serrata</name>
    <name type="common">Common mouse louse</name>
    <dbReference type="NCBI Taxonomy" id="468196"/>
    <lineage>
        <taxon>Eukaryota</taxon>
        <taxon>Metazoa</taxon>
        <taxon>Ecdysozoa</taxon>
        <taxon>Arthropoda</taxon>
        <taxon>Hexapoda</taxon>
        <taxon>Insecta</taxon>
        <taxon>Pterygota</taxon>
        <taxon>Neoptera</taxon>
        <taxon>Paraneoptera</taxon>
        <taxon>Psocodea</taxon>
        <taxon>Troctomorpha</taxon>
        <taxon>Phthiraptera</taxon>
        <taxon>Anoplura</taxon>
        <taxon>Polyplacidae</taxon>
        <taxon>Polyplax</taxon>
    </lineage>
</organism>
<dbReference type="EMBL" id="JAWJWE010000002">
    <property type="protein sequence ID" value="KAK6642595.1"/>
    <property type="molecule type" value="Genomic_DNA"/>
</dbReference>